<dbReference type="OrthoDB" id="9799090at2"/>
<organism evidence="10 11">
    <name type="scientific">Propioniciclava tarda</name>
    <dbReference type="NCBI Taxonomy" id="433330"/>
    <lineage>
        <taxon>Bacteria</taxon>
        <taxon>Bacillati</taxon>
        <taxon>Actinomycetota</taxon>
        <taxon>Actinomycetes</taxon>
        <taxon>Propionibacteriales</taxon>
        <taxon>Propionibacteriaceae</taxon>
        <taxon>Propioniciclava</taxon>
    </lineage>
</organism>
<keyword evidence="7 10" id="KW-0407">Ion channel</keyword>
<dbReference type="EMBL" id="SDMR01000002">
    <property type="protein sequence ID" value="TBT95908.1"/>
    <property type="molecule type" value="Genomic_DNA"/>
</dbReference>
<dbReference type="Gene3D" id="1.10.287.70">
    <property type="match status" value="1"/>
</dbReference>
<dbReference type="InterPro" id="IPR027359">
    <property type="entry name" value="Volt_channel_dom_sf"/>
</dbReference>
<evidence type="ECO:0000256" key="6">
    <source>
        <dbReference type="ARBA" id="ARBA00023136"/>
    </source>
</evidence>
<protein>
    <submittedName>
        <fullName evidence="10">Two pore domain potassium channel family protein</fullName>
    </submittedName>
</protein>
<keyword evidence="3 8" id="KW-0812">Transmembrane</keyword>
<comment type="caution">
    <text evidence="10">The sequence shown here is derived from an EMBL/GenBank/DDBJ whole genome shotgun (WGS) entry which is preliminary data.</text>
</comment>
<evidence type="ECO:0000259" key="9">
    <source>
        <dbReference type="Pfam" id="PF07885"/>
    </source>
</evidence>
<gene>
    <name evidence="10" type="ORF">ET996_02725</name>
</gene>
<feature type="transmembrane region" description="Helical" evidence="8">
    <location>
        <begin position="16"/>
        <end position="35"/>
    </location>
</feature>
<evidence type="ECO:0000256" key="2">
    <source>
        <dbReference type="ARBA" id="ARBA00022448"/>
    </source>
</evidence>
<dbReference type="Gene3D" id="1.20.120.350">
    <property type="entry name" value="Voltage-gated potassium channels. Chain C"/>
    <property type="match status" value="1"/>
</dbReference>
<dbReference type="AlphaFoldDB" id="A0A4Q9KMZ0"/>
<keyword evidence="6 8" id="KW-0472">Membrane</keyword>
<keyword evidence="11" id="KW-1185">Reference proteome</keyword>
<accession>A0A4Q9KMZ0</accession>
<dbReference type="RefSeq" id="WP_131171023.1">
    <property type="nucleotide sequence ID" value="NZ_FXTL01000002.1"/>
</dbReference>
<dbReference type="InterPro" id="IPR028325">
    <property type="entry name" value="VG_K_chnl"/>
</dbReference>
<feature type="transmembrane region" description="Helical" evidence="8">
    <location>
        <begin position="116"/>
        <end position="136"/>
    </location>
</feature>
<name>A0A4Q9KMZ0_PROTD</name>
<keyword evidence="2" id="KW-0813">Transport</keyword>
<feature type="transmembrane region" description="Helical" evidence="8">
    <location>
        <begin position="47"/>
        <end position="66"/>
    </location>
</feature>
<dbReference type="SUPFAM" id="SSF81324">
    <property type="entry name" value="Voltage-gated potassium channels"/>
    <property type="match status" value="1"/>
</dbReference>
<evidence type="ECO:0000256" key="8">
    <source>
        <dbReference type="SAM" id="Phobius"/>
    </source>
</evidence>
<keyword evidence="5" id="KW-0406">Ion transport</keyword>
<proteinExistence type="predicted"/>
<sequence length="225" mass="24654">MAGGRLATWERRADPALTAAAVAFLVAYAVPIIWPELPVTIRDTCEVLTWLVWGAFAVDYAVRLMLSPDRRAYVRRHLLDLAIIALPLMRPLRLLRLVTMLKFIDTSAASRLRGRILTYVIGGASLLGFVGALAVLDAEREVPGGNIDTFGDALWWAFTTMTTVGYGDRYPVTTMGRFVAVGLMVGGVTILSTVTAMLASWMVERVRADVAAEQVEAEQRRAGEN</sequence>
<dbReference type="GO" id="GO:0008076">
    <property type="term" value="C:voltage-gated potassium channel complex"/>
    <property type="evidence" value="ECO:0007669"/>
    <property type="project" value="InterPro"/>
</dbReference>
<dbReference type="GO" id="GO:0001508">
    <property type="term" value="P:action potential"/>
    <property type="evidence" value="ECO:0007669"/>
    <property type="project" value="TreeGrafter"/>
</dbReference>
<evidence type="ECO:0000313" key="10">
    <source>
        <dbReference type="EMBL" id="TBT95908.1"/>
    </source>
</evidence>
<evidence type="ECO:0000256" key="3">
    <source>
        <dbReference type="ARBA" id="ARBA00022692"/>
    </source>
</evidence>
<dbReference type="PANTHER" id="PTHR11537:SF254">
    <property type="entry name" value="POTASSIUM VOLTAGE-GATED CHANNEL PROTEIN SHAB"/>
    <property type="match status" value="1"/>
</dbReference>
<keyword evidence="4 8" id="KW-1133">Transmembrane helix</keyword>
<evidence type="ECO:0000313" key="11">
    <source>
        <dbReference type="Proteomes" id="UP000291933"/>
    </source>
</evidence>
<evidence type="ECO:0000256" key="5">
    <source>
        <dbReference type="ARBA" id="ARBA00023065"/>
    </source>
</evidence>
<dbReference type="InterPro" id="IPR013099">
    <property type="entry name" value="K_chnl_dom"/>
</dbReference>
<comment type="subcellular location">
    <subcellularLocation>
        <location evidence="1">Membrane</location>
        <topology evidence="1">Multi-pass membrane protein</topology>
    </subcellularLocation>
</comment>
<reference evidence="10 11" key="1">
    <citation type="submission" date="2019-01" db="EMBL/GenBank/DDBJ databases">
        <title>Lactibacter flavus gen. nov., sp. nov., a novel bacterium of the family Propionibacteriaceae isolated from raw milk and dairy products.</title>
        <authorList>
            <person name="Huptas C."/>
            <person name="Wenning M."/>
            <person name="Breitenwieser F."/>
            <person name="Doll E."/>
            <person name="Von Neubeck M."/>
            <person name="Busse H.-J."/>
            <person name="Scherer S."/>
        </authorList>
    </citation>
    <scope>NUCLEOTIDE SEQUENCE [LARGE SCALE GENOMIC DNA]</scope>
    <source>
        <strain evidence="10 11">DSM 22130</strain>
    </source>
</reference>
<feature type="domain" description="Potassium channel" evidence="9">
    <location>
        <begin position="147"/>
        <end position="203"/>
    </location>
</feature>
<evidence type="ECO:0000256" key="7">
    <source>
        <dbReference type="ARBA" id="ARBA00023303"/>
    </source>
</evidence>
<feature type="transmembrane region" description="Helical" evidence="8">
    <location>
        <begin position="178"/>
        <end position="199"/>
    </location>
</feature>
<evidence type="ECO:0000256" key="4">
    <source>
        <dbReference type="ARBA" id="ARBA00022989"/>
    </source>
</evidence>
<dbReference type="GO" id="GO:0005249">
    <property type="term" value="F:voltage-gated potassium channel activity"/>
    <property type="evidence" value="ECO:0007669"/>
    <property type="project" value="InterPro"/>
</dbReference>
<dbReference type="Pfam" id="PF07885">
    <property type="entry name" value="Ion_trans_2"/>
    <property type="match status" value="1"/>
</dbReference>
<dbReference type="Proteomes" id="UP000291933">
    <property type="component" value="Unassembled WGS sequence"/>
</dbReference>
<evidence type="ECO:0000256" key="1">
    <source>
        <dbReference type="ARBA" id="ARBA00004141"/>
    </source>
</evidence>
<dbReference type="PANTHER" id="PTHR11537">
    <property type="entry name" value="VOLTAGE-GATED POTASSIUM CHANNEL"/>
    <property type="match status" value="1"/>
</dbReference>